<sequence>MHHLALLFALVRFASAQTSSPTAIASHYSLSSSTSLKMPTATLAPSSASAYITSTWSVQGNIDGAADLAFVPDPFPSTTSSATSTAKTTAKTTAKSTSKSTSTPTPTPTPVLRVTYPNGSFSHPGTAGAQFYSYWSPPAGKQWQSMLLAYDVAFDTNFTWVLGGKLPGLRGGANTSSCSGGSAANGSNCFTSRLMWRTGGAGEVYSYFLLPNGTCTNSHFICNSDGYGTSIDRGSFNFNAGQWNRISLLVRMNSPVNVTNGQVALYHNDVQAISESSLQYRNNSAVNIGGIFFSTFFGGSTSSWAPPNTTHSYFRNFQLWGSTAPA</sequence>
<organism evidence="4 5">
    <name type="scientific">Sparassis crispa</name>
    <dbReference type="NCBI Taxonomy" id="139825"/>
    <lineage>
        <taxon>Eukaryota</taxon>
        <taxon>Fungi</taxon>
        <taxon>Dikarya</taxon>
        <taxon>Basidiomycota</taxon>
        <taxon>Agaricomycotina</taxon>
        <taxon>Agaricomycetes</taxon>
        <taxon>Polyporales</taxon>
        <taxon>Sparassidaceae</taxon>
        <taxon>Sparassis</taxon>
    </lineage>
</organism>
<dbReference type="AlphaFoldDB" id="A0A401GZ72"/>
<feature type="compositionally biased region" description="Low complexity" evidence="1">
    <location>
        <begin position="77"/>
        <end position="104"/>
    </location>
</feature>
<gene>
    <name evidence="4" type="ORF">SCP_1101390</name>
</gene>
<keyword evidence="4" id="KW-0456">Lyase</keyword>
<keyword evidence="2" id="KW-0732">Signal</keyword>
<dbReference type="Gene3D" id="2.60.120.200">
    <property type="match status" value="1"/>
</dbReference>
<evidence type="ECO:0000313" key="5">
    <source>
        <dbReference type="Proteomes" id="UP000287166"/>
    </source>
</evidence>
<keyword evidence="5" id="KW-1185">Reference proteome</keyword>
<evidence type="ECO:0000313" key="4">
    <source>
        <dbReference type="EMBL" id="GBE87463.1"/>
    </source>
</evidence>
<dbReference type="GO" id="GO:0016829">
    <property type="term" value="F:lyase activity"/>
    <property type="evidence" value="ECO:0007669"/>
    <property type="project" value="UniProtKB-KW"/>
</dbReference>
<name>A0A401GZ72_9APHY</name>
<feature type="chain" id="PRO_5018989304" evidence="2">
    <location>
        <begin position="17"/>
        <end position="326"/>
    </location>
</feature>
<comment type="caution">
    <text evidence="4">The sequence shown here is derived from an EMBL/GenBank/DDBJ whole genome shotgun (WGS) entry which is preliminary data.</text>
</comment>
<dbReference type="EMBL" id="BFAD01000011">
    <property type="protein sequence ID" value="GBE87463.1"/>
    <property type="molecule type" value="Genomic_DNA"/>
</dbReference>
<feature type="domain" description="Polysaccharide lyase 14" evidence="3">
    <location>
        <begin position="108"/>
        <end position="317"/>
    </location>
</feature>
<dbReference type="InParanoid" id="A0A401GZ72"/>
<feature type="signal peptide" evidence="2">
    <location>
        <begin position="1"/>
        <end position="16"/>
    </location>
</feature>
<evidence type="ECO:0000256" key="1">
    <source>
        <dbReference type="SAM" id="MobiDB-lite"/>
    </source>
</evidence>
<dbReference type="RefSeq" id="XP_027618376.1">
    <property type="nucleotide sequence ID" value="XM_027762575.1"/>
</dbReference>
<dbReference type="Pfam" id="PF21294">
    <property type="entry name" value="Polysacc_lyase_14"/>
    <property type="match status" value="1"/>
</dbReference>
<proteinExistence type="predicted"/>
<dbReference type="InterPro" id="IPR048958">
    <property type="entry name" value="Polysacc_lyase_14"/>
</dbReference>
<feature type="region of interest" description="Disordered" evidence="1">
    <location>
        <begin position="77"/>
        <end position="110"/>
    </location>
</feature>
<reference evidence="4 5" key="1">
    <citation type="journal article" date="2018" name="Sci. Rep.">
        <title>Genome sequence of the cauliflower mushroom Sparassis crispa (Hanabiratake) and its association with beneficial usage.</title>
        <authorList>
            <person name="Kiyama R."/>
            <person name="Furutani Y."/>
            <person name="Kawaguchi K."/>
            <person name="Nakanishi T."/>
        </authorList>
    </citation>
    <scope>NUCLEOTIDE SEQUENCE [LARGE SCALE GENOMIC DNA]</scope>
</reference>
<evidence type="ECO:0000259" key="3">
    <source>
        <dbReference type="Pfam" id="PF21294"/>
    </source>
</evidence>
<dbReference type="PANTHER" id="PTHR40124">
    <property type="match status" value="1"/>
</dbReference>
<protein>
    <submittedName>
        <fullName evidence="4">Polysaccharide lyase family 14 protein</fullName>
    </submittedName>
</protein>
<evidence type="ECO:0000256" key="2">
    <source>
        <dbReference type="SAM" id="SignalP"/>
    </source>
</evidence>
<accession>A0A401GZ72</accession>
<dbReference type="GeneID" id="38784380"/>
<dbReference type="OrthoDB" id="2395160at2759"/>
<dbReference type="PANTHER" id="PTHR40124:SF1">
    <property type="entry name" value="DISAGGREGATASE RELATED REPEAT PROTEIN"/>
    <property type="match status" value="1"/>
</dbReference>
<dbReference type="Proteomes" id="UP000287166">
    <property type="component" value="Unassembled WGS sequence"/>
</dbReference>